<dbReference type="EMBL" id="VDFM01000022">
    <property type="protein sequence ID" value="MQS53559.1"/>
    <property type="molecule type" value="Genomic_DNA"/>
</dbReference>
<evidence type="ECO:0000313" key="2">
    <source>
        <dbReference type="EMBL" id="MQS53559.1"/>
    </source>
</evidence>
<accession>A0A5P0ZKE7</accession>
<dbReference type="AlphaFoldDB" id="A0A5P0ZKE7"/>
<comment type="caution">
    <text evidence="2">The sequence shown here is derived from an EMBL/GenBank/DDBJ whole genome shotgun (WGS) entry which is preliminary data.</text>
</comment>
<organism evidence="2 3">
    <name type="scientific">Companilactobacillus mishanensis</name>
    <dbReference type="NCBI Taxonomy" id="2486008"/>
    <lineage>
        <taxon>Bacteria</taxon>
        <taxon>Bacillati</taxon>
        <taxon>Bacillota</taxon>
        <taxon>Bacilli</taxon>
        <taxon>Lactobacillales</taxon>
        <taxon>Lactobacillaceae</taxon>
        <taxon>Companilactobacillus</taxon>
    </lineage>
</organism>
<evidence type="ECO:0008006" key="4">
    <source>
        <dbReference type="Google" id="ProtNLM"/>
    </source>
</evidence>
<dbReference type="RefSeq" id="WP_153384006.1">
    <property type="nucleotide sequence ID" value="NZ_VDFM01000022.1"/>
</dbReference>
<dbReference type="OrthoDB" id="2333707at2"/>
<dbReference type="Proteomes" id="UP000380386">
    <property type="component" value="Unassembled WGS sequence"/>
</dbReference>
<protein>
    <recommendedName>
        <fullName evidence="4">DUF5590 domain-containing protein</fullName>
    </recommendedName>
</protein>
<reference evidence="2 3" key="1">
    <citation type="journal article" date="2019" name="Syst. Appl. Microbiol.">
        <title>Polyphasic characterization of two novel Lactobacillus spp. isolated from blown salami packages: Description of Lactobacillus halodurans sp. nov. and Lactobacillus salsicarnum sp. nov.</title>
        <authorList>
            <person name="Schuster J.A."/>
            <person name="Klingl A."/>
            <person name="Vogel R.F."/>
            <person name="Ehrmann M.A."/>
        </authorList>
    </citation>
    <scope>NUCLEOTIDE SEQUENCE [LARGE SCALE GENOMIC DNA]</scope>
    <source>
        <strain evidence="2 3">TMW 1.2118</strain>
    </source>
</reference>
<keyword evidence="1" id="KW-0812">Transmembrane</keyword>
<evidence type="ECO:0000313" key="3">
    <source>
        <dbReference type="Proteomes" id="UP000380386"/>
    </source>
</evidence>
<gene>
    <name evidence="2" type="ORF">FHL02_11050</name>
</gene>
<feature type="transmembrane region" description="Helical" evidence="1">
    <location>
        <begin position="7"/>
        <end position="27"/>
    </location>
</feature>
<keyword evidence="1" id="KW-0472">Membrane</keyword>
<sequence length="160" mass="18411">MTNKKKSIISVAILVIIILIGSVIFGIDKFQNHQKEERIQQEKFHKNVEKKIVENICKKFTGIKSVTFTNVSTNHSNSGYTYSFFVNNESSANNSEYLWDYMVLGDKTLASMGYPNKGSFAFKNTSNSDNNVSPKYLRSYPLKKFDISKIEINYRLRVDK</sequence>
<evidence type="ECO:0000256" key="1">
    <source>
        <dbReference type="SAM" id="Phobius"/>
    </source>
</evidence>
<keyword evidence="1" id="KW-1133">Transmembrane helix</keyword>
<name>A0A5P0ZKE7_9LACO</name>
<proteinExistence type="predicted"/>